<protein>
    <submittedName>
        <fullName evidence="2">Uncharacterized protein</fullName>
    </submittedName>
</protein>
<gene>
    <name evidence="2" type="ORF">DPMN_112463</name>
</gene>
<reference evidence="2" key="2">
    <citation type="submission" date="2020-11" db="EMBL/GenBank/DDBJ databases">
        <authorList>
            <person name="McCartney M.A."/>
            <person name="Auch B."/>
            <person name="Kono T."/>
            <person name="Mallez S."/>
            <person name="Becker A."/>
            <person name="Gohl D.M."/>
            <person name="Silverstein K.A.T."/>
            <person name="Koren S."/>
            <person name="Bechman K.B."/>
            <person name="Herman A."/>
            <person name="Abrahante J.E."/>
            <person name="Garbe J."/>
        </authorList>
    </citation>
    <scope>NUCLEOTIDE SEQUENCE</scope>
    <source>
        <strain evidence="2">Duluth1</strain>
        <tissue evidence="2">Whole animal</tissue>
    </source>
</reference>
<dbReference type="AlphaFoldDB" id="A0A9D4QQN6"/>
<accession>A0A9D4QQN6</accession>
<proteinExistence type="predicted"/>
<evidence type="ECO:0000256" key="1">
    <source>
        <dbReference type="SAM" id="MobiDB-lite"/>
    </source>
</evidence>
<dbReference type="Proteomes" id="UP000828390">
    <property type="component" value="Unassembled WGS sequence"/>
</dbReference>
<comment type="caution">
    <text evidence="2">The sequence shown here is derived from an EMBL/GenBank/DDBJ whole genome shotgun (WGS) entry which is preliminary data.</text>
</comment>
<dbReference type="EMBL" id="JAIWYP010000004">
    <property type="protein sequence ID" value="KAH3839042.1"/>
    <property type="molecule type" value="Genomic_DNA"/>
</dbReference>
<name>A0A9D4QQN6_DREPO</name>
<feature type="region of interest" description="Disordered" evidence="1">
    <location>
        <begin position="30"/>
        <end position="59"/>
    </location>
</feature>
<evidence type="ECO:0000313" key="3">
    <source>
        <dbReference type="Proteomes" id="UP000828390"/>
    </source>
</evidence>
<organism evidence="2 3">
    <name type="scientific">Dreissena polymorpha</name>
    <name type="common">Zebra mussel</name>
    <name type="synonym">Mytilus polymorpha</name>
    <dbReference type="NCBI Taxonomy" id="45954"/>
    <lineage>
        <taxon>Eukaryota</taxon>
        <taxon>Metazoa</taxon>
        <taxon>Spiralia</taxon>
        <taxon>Lophotrochozoa</taxon>
        <taxon>Mollusca</taxon>
        <taxon>Bivalvia</taxon>
        <taxon>Autobranchia</taxon>
        <taxon>Heteroconchia</taxon>
        <taxon>Euheterodonta</taxon>
        <taxon>Imparidentia</taxon>
        <taxon>Neoheterodontei</taxon>
        <taxon>Myida</taxon>
        <taxon>Dreissenoidea</taxon>
        <taxon>Dreissenidae</taxon>
        <taxon>Dreissena</taxon>
    </lineage>
</organism>
<evidence type="ECO:0000313" key="2">
    <source>
        <dbReference type="EMBL" id="KAH3839042.1"/>
    </source>
</evidence>
<reference evidence="2" key="1">
    <citation type="journal article" date="2019" name="bioRxiv">
        <title>The Genome of the Zebra Mussel, Dreissena polymorpha: A Resource for Invasive Species Research.</title>
        <authorList>
            <person name="McCartney M.A."/>
            <person name="Auch B."/>
            <person name="Kono T."/>
            <person name="Mallez S."/>
            <person name="Zhang Y."/>
            <person name="Obille A."/>
            <person name="Becker A."/>
            <person name="Abrahante J.E."/>
            <person name="Garbe J."/>
            <person name="Badalamenti J.P."/>
            <person name="Herman A."/>
            <person name="Mangelson H."/>
            <person name="Liachko I."/>
            <person name="Sullivan S."/>
            <person name="Sone E.D."/>
            <person name="Koren S."/>
            <person name="Silverstein K.A.T."/>
            <person name="Beckman K.B."/>
            <person name="Gohl D.M."/>
        </authorList>
    </citation>
    <scope>NUCLEOTIDE SEQUENCE</scope>
    <source>
        <strain evidence="2">Duluth1</strain>
        <tissue evidence="2">Whole animal</tissue>
    </source>
</reference>
<keyword evidence="3" id="KW-1185">Reference proteome</keyword>
<sequence>MTYRLSLTTDFIINRSSIYKQLLRLGVAGDQSEPDFHESSRDTRRCGQSVTPVQSELARKRGPLKLFERPVVRARPGTPFTAKSMDRASEEIIKGKVTGKGITGGQN</sequence>
<feature type="compositionally biased region" description="Basic and acidic residues" evidence="1">
    <location>
        <begin position="34"/>
        <end position="45"/>
    </location>
</feature>